<dbReference type="GO" id="GO:0060320">
    <property type="term" value="P:rejection of self pollen"/>
    <property type="evidence" value="ECO:0007669"/>
    <property type="project" value="UniProtKB-KW"/>
</dbReference>
<keyword evidence="3" id="KW-0713">Self-incompatibility</keyword>
<dbReference type="GO" id="GO:0005576">
    <property type="term" value="C:extracellular region"/>
    <property type="evidence" value="ECO:0007669"/>
    <property type="project" value="UniProtKB-SubCell"/>
</dbReference>
<keyword evidence="5 6" id="KW-0732">Signal</keyword>
<feature type="chain" id="PRO_5042775459" description="S-protein homolog" evidence="6">
    <location>
        <begin position="19"/>
        <end position="255"/>
    </location>
</feature>
<dbReference type="EMBL" id="QGKY02001250">
    <property type="protein sequence ID" value="KAF2560670.1"/>
    <property type="molecule type" value="Genomic_DNA"/>
</dbReference>
<dbReference type="AlphaFoldDB" id="A0A8S9HTH3"/>
<name>A0A8S9HTH3_BRACR</name>
<sequence length="255" mass="29002">MNKFIVFLFAITICFVLSEGCAKSNVEIRNELGKGIMLEIECKTVEPTKNLGRVSIPFNDRMGYGFVAVHERRHRTIHTCNIWYTSPKNPKNPRGGMHIVNKLETFAAGANRRCGQYREWVARPDGIYFRRNVKDPYELDDDHVDHLAVGGLYGDLYVVTSLSDDGPGFSAKEVGGKSRYRSCSRSPELYISNSQFVLERIVSHDSAAPDIIVSRCQHDKTMLIGADPSHVDDRKNCLVINLDFFSNLDWIFFQF</sequence>
<comment type="subcellular location">
    <subcellularLocation>
        <location evidence="1">Secreted</location>
    </subcellularLocation>
</comment>
<keyword evidence="4" id="KW-0964">Secreted</keyword>
<gene>
    <name evidence="8" type="ORF">F2Q68_00009422</name>
    <name evidence="7" type="ORF">F2Q70_00016459</name>
</gene>
<reference evidence="7" key="1">
    <citation type="submission" date="2019-12" db="EMBL/GenBank/DDBJ databases">
        <title>Genome sequencing and annotation of Brassica cretica.</title>
        <authorList>
            <person name="Studholme D.J."/>
            <person name="Sarris P.F."/>
        </authorList>
    </citation>
    <scope>NUCLEOTIDE SEQUENCE</scope>
    <source>
        <strain evidence="8">PFS-001/15</strain>
        <strain evidence="7">PFS-102/07</strain>
        <tissue evidence="7">Leaf</tissue>
    </source>
</reference>
<comment type="similarity">
    <text evidence="2">Belongs to the plant self-incompatibility (S1) protein family.</text>
</comment>
<organism evidence="7">
    <name type="scientific">Brassica cretica</name>
    <name type="common">Mustard</name>
    <dbReference type="NCBI Taxonomy" id="69181"/>
    <lineage>
        <taxon>Eukaryota</taxon>
        <taxon>Viridiplantae</taxon>
        <taxon>Streptophyta</taxon>
        <taxon>Embryophyta</taxon>
        <taxon>Tracheophyta</taxon>
        <taxon>Spermatophyta</taxon>
        <taxon>Magnoliopsida</taxon>
        <taxon>eudicotyledons</taxon>
        <taxon>Gunneridae</taxon>
        <taxon>Pentapetalae</taxon>
        <taxon>rosids</taxon>
        <taxon>malvids</taxon>
        <taxon>Brassicales</taxon>
        <taxon>Brassicaceae</taxon>
        <taxon>Brassiceae</taxon>
        <taxon>Brassica</taxon>
    </lineage>
</organism>
<dbReference type="Pfam" id="PF05938">
    <property type="entry name" value="Self-incomp_S1"/>
    <property type="match status" value="1"/>
</dbReference>
<evidence type="ECO:0000256" key="6">
    <source>
        <dbReference type="SAM" id="SignalP"/>
    </source>
</evidence>
<evidence type="ECO:0000256" key="1">
    <source>
        <dbReference type="ARBA" id="ARBA00004613"/>
    </source>
</evidence>
<evidence type="ECO:0000256" key="2">
    <source>
        <dbReference type="ARBA" id="ARBA00005581"/>
    </source>
</evidence>
<dbReference type="Proteomes" id="UP000712281">
    <property type="component" value="Unassembled WGS sequence"/>
</dbReference>
<dbReference type="EMBL" id="QGKW02000717">
    <property type="protein sequence ID" value="KAF2597483.1"/>
    <property type="molecule type" value="Genomic_DNA"/>
</dbReference>
<dbReference type="InterPro" id="IPR010264">
    <property type="entry name" value="Self-incomp_S1"/>
</dbReference>
<evidence type="ECO:0008006" key="9">
    <source>
        <dbReference type="Google" id="ProtNLM"/>
    </source>
</evidence>
<accession>A0A8S9HTH3</accession>
<proteinExistence type="inferred from homology"/>
<evidence type="ECO:0000256" key="3">
    <source>
        <dbReference type="ARBA" id="ARBA00022471"/>
    </source>
</evidence>
<evidence type="ECO:0000256" key="4">
    <source>
        <dbReference type="ARBA" id="ARBA00022525"/>
    </source>
</evidence>
<evidence type="ECO:0000313" key="8">
    <source>
        <dbReference type="EMBL" id="KAF2597483.1"/>
    </source>
</evidence>
<evidence type="ECO:0000313" key="7">
    <source>
        <dbReference type="EMBL" id="KAF2560670.1"/>
    </source>
</evidence>
<evidence type="ECO:0000256" key="5">
    <source>
        <dbReference type="ARBA" id="ARBA00022729"/>
    </source>
</evidence>
<protein>
    <recommendedName>
        <fullName evidence="9">S-protein homolog</fullName>
    </recommendedName>
</protein>
<comment type="caution">
    <text evidence="7">The sequence shown here is derived from an EMBL/GenBank/DDBJ whole genome shotgun (WGS) entry which is preliminary data.</text>
</comment>
<feature type="signal peptide" evidence="6">
    <location>
        <begin position="1"/>
        <end position="18"/>
    </location>
</feature>